<keyword evidence="1" id="KW-0812">Transmembrane</keyword>
<evidence type="ECO:0000256" key="1">
    <source>
        <dbReference type="SAM" id="Phobius"/>
    </source>
</evidence>
<gene>
    <name evidence="3" type="ORF">B0T18DRAFT_439395</name>
</gene>
<dbReference type="Gene3D" id="1.20.58.340">
    <property type="entry name" value="Magnesium transport protein CorA, transmembrane region"/>
    <property type="match status" value="1"/>
</dbReference>
<keyword evidence="1" id="KW-1133">Transmembrane helix</keyword>
<feature type="transmembrane region" description="Helical" evidence="1">
    <location>
        <begin position="294"/>
        <end position="316"/>
    </location>
</feature>
<accession>A0AA40EQA9</accession>
<dbReference type="Proteomes" id="UP001172155">
    <property type="component" value="Unassembled WGS sequence"/>
</dbReference>
<dbReference type="Pfam" id="PF26616">
    <property type="entry name" value="CorA-like"/>
    <property type="match status" value="1"/>
</dbReference>
<dbReference type="EMBL" id="JAUKUD010000005">
    <property type="protein sequence ID" value="KAK0743530.1"/>
    <property type="molecule type" value="Genomic_DNA"/>
</dbReference>
<comment type="caution">
    <text evidence="3">The sequence shown here is derived from an EMBL/GenBank/DDBJ whole genome shotgun (WGS) entry which is preliminary data.</text>
</comment>
<evidence type="ECO:0000313" key="3">
    <source>
        <dbReference type="EMBL" id="KAK0743530.1"/>
    </source>
</evidence>
<sequence>MLSYYQVMPCFPDFLYSFGPKNGEERESSRFSGFRTEKTLQSIKPALVIPALNRSGKRYQLCCTLKSTSRVWRIRSAVVYHQFDVDCGTQLWIIGDPIQGIQELVREHIHEKKNHKDKFDTPLQSFKTSLQMLLHYLQWATEDWRWRVQSAEEELQEISYVTISLDRHVDWDKTGMLVIQKHIDHLTDTLTCIESNVAITNRFQSFYTDLVDDPAWPQADIVAYKHAVKEFVSQLGEHLYDLSMQLKRANLALQIGKDRKDILIQHLSAQNAAKQEEYTKVMWRQQHKTGLDAVAMKVITVITLVYLPMTFVSTFFSTDVVKYQPDDSGYRPSASGTSTGGDAAAAQEKLSRLALERFFEISIPLMAVTFACAVGWYRWETYRIKKRVSVYEKDFEV</sequence>
<keyword evidence="1" id="KW-0472">Membrane</keyword>
<keyword evidence="4" id="KW-1185">Reference proteome</keyword>
<proteinExistence type="predicted"/>
<name>A0AA40EQA9_9PEZI</name>
<dbReference type="AlphaFoldDB" id="A0AA40EQA9"/>
<organism evidence="3 4">
    <name type="scientific">Schizothecium vesticola</name>
    <dbReference type="NCBI Taxonomy" id="314040"/>
    <lineage>
        <taxon>Eukaryota</taxon>
        <taxon>Fungi</taxon>
        <taxon>Dikarya</taxon>
        <taxon>Ascomycota</taxon>
        <taxon>Pezizomycotina</taxon>
        <taxon>Sordariomycetes</taxon>
        <taxon>Sordariomycetidae</taxon>
        <taxon>Sordariales</taxon>
        <taxon>Schizotheciaceae</taxon>
        <taxon>Schizothecium</taxon>
    </lineage>
</organism>
<feature type="transmembrane region" description="Helical" evidence="1">
    <location>
        <begin position="358"/>
        <end position="377"/>
    </location>
</feature>
<reference evidence="3" key="1">
    <citation type="submission" date="2023-06" db="EMBL/GenBank/DDBJ databases">
        <title>Genome-scale phylogeny and comparative genomics of the fungal order Sordariales.</title>
        <authorList>
            <consortium name="Lawrence Berkeley National Laboratory"/>
            <person name="Hensen N."/>
            <person name="Bonometti L."/>
            <person name="Westerberg I."/>
            <person name="Brannstrom I.O."/>
            <person name="Guillou S."/>
            <person name="Cros-Aarteil S."/>
            <person name="Calhoun S."/>
            <person name="Haridas S."/>
            <person name="Kuo A."/>
            <person name="Mondo S."/>
            <person name="Pangilinan J."/>
            <person name="Riley R."/>
            <person name="LaButti K."/>
            <person name="Andreopoulos B."/>
            <person name="Lipzen A."/>
            <person name="Chen C."/>
            <person name="Yanf M."/>
            <person name="Daum C."/>
            <person name="Ng V."/>
            <person name="Clum A."/>
            <person name="Steindorff A."/>
            <person name="Ohm R."/>
            <person name="Martin F."/>
            <person name="Silar P."/>
            <person name="Natvig D."/>
            <person name="Lalanne C."/>
            <person name="Gautier V."/>
            <person name="Ament-velasquez S.L."/>
            <person name="Kruys A."/>
            <person name="Hutchinson M.I."/>
            <person name="Powell A.J."/>
            <person name="Barry K."/>
            <person name="Miller A.N."/>
            <person name="Grigoriev I.V."/>
            <person name="Debuchy R."/>
            <person name="Gladieux P."/>
            <person name="Thoren M.H."/>
            <person name="Johannesson H."/>
        </authorList>
    </citation>
    <scope>NUCLEOTIDE SEQUENCE</scope>
    <source>
        <strain evidence="3">SMH3187-1</strain>
    </source>
</reference>
<dbReference type="InterPro" id="IPR058257">
    <property type="entry name" value="CorA-like_dom"/>
</dbReference>
<evidence type="ECO:0000313" key="4">
    <source>
        <dbReference type="Proteomes" id="UP001172155"/>
    </source>
</evidence>
<evidence type="ECO:0000259" key="2">
    <source>
        <dbReference type="Pfam" id="PF26616"/>
    </source>
</evidence>
<protein>
    <recommendedName>
        <fullName evidence="2">CorA-like transporter domain-containing protein</fullName>
    </recommendedName>
</protein>
<feature type="domain" description="CorA-like transporter" evidence="2">
    <location>
        <begin position="1"/>
        <end position="159"/>
    </location>
</feature>